<dbReference type="RefSeq" id="WP_377249300.1">
    <property type="nucleotide sequence ID" value="NZ_JBHLUH010000012.1"/>
</dbReference>
<evidence type="ECO:0000256" key="1">
    <source>
        <dbReference type="SAM" id="MobiDB-lite"/>
    </source>
</evidence>
<feature type="transmembrane region" description="Helical" evidence="2">
    <location>
        <begin position="28"/>
        <end position="47"/>
    </location>
</feature>
<feature type="transmembrane region" description="Helical" evidence="2">
    <location>
        <begin position="91"/>
        <end position="118"/>
    </location>
</feature>
<proteinExistence type="predicted"/>
<feature type="compositionally biased region" description="Basic and acidic residues" evidence="1">
    <location>
        <begin position="51"/>
        <end position="70"/>
    </location>
</feature>
<comment type="caution">
    <text evidence="3">The sequence shown here is derived from an EMBL/GenBank/DDBJ whole genome shotgun (WGS) entry which is preliminary data.</text>
</comment>
<organism evidence="3 4">
    <name type="scientific">Phytohabitans kaempferiae</name>
    <dbReference type="NCBI Taxonomy" id="1620943"/>
    <lineage>
        <taxon>Bacteria</taxon>
        <taxon>Bacillati</taxon>
        <taxon>Actinomycetota</taxon>
        <taxon>Actinomycetes</taxon>
        <taxon>Micromonosporales</taxon>
        <taxon>Micromonosporaceae</taxon>
    </lineage>
</organism>
<dbReference type="EMBL" id="JBHLUH010000012">
    <property type="protein sequence ID" value="MFC0528132.1"/>
    <property type="molecule type" value="Genomic_DNA"/>
</dbReference>
<accession>A0ABV6M0B7</accession>
<evidence type="ECO:0000313" key="4">
    <source>
        <dbReference type="Proteomes" id="UP001589867"/>
    </source>
</evidence>
<sequence length="173" mass="18023">MDPLFLARPRFATATSALPVLEGELLAGLYPAVVLALAGVLVVTAAVRLRSRPEEPTEDRAPTERGERAAPGDGPVPDGVAAGHAEGVGHIVIPFAGASAVTLLTLVAVHGAAFLAPRRPGVGLAAMSVALVGTAPRLLSWLAVPLVPVLLSFQVMSWWIFRGRIGGRDPVYW</sequence>
<protein>
    <submittedName>
        <fullName evidence="3">Uncharacterized protein</fullName>
    </submittedName>
</protein>
<feature type="region of interest" description="Disordered" evidence="1">
    <location>
        <begin position="51"/>
        <end position="75"/>
    </location>
</feature>
<gene>
    <name evidence="3" type="ORF">ACFFIA_10710</name>
</gene>
<keyword evidence="2" id="KW-0472">Membrane</keyword>
<evidence type="ECO:0000313" key="3">
    <source>
        <dbReference type="EMBL" id="MFC0528132.1"/>
    </source>
</evidence>
<keyword evidence="2" id="KW-1133">Transmembrane helix</keyword>
<keyword evidence="4" id="KW-1185">Reference proteome</keyword>
<dbReference type="Proteomes" id="UP001589867">
    <property type="component" value="Unassembled WGS sequence"/>
</dbReference>
<evidence type="ECO:0000256" key="2">
    <source>
        <dbReference type="SAM" id="Phobius"/>
    </source>
</evidence>
<feature type="transmembrane region" description="Helical" evidence="2">
    <location>
        <begin position="138"/>
        <end position="161"/>
    </location>
</feature>
<name>A0ABV6M0B7_9ACTN</name>
<keyword evidence="2" id="KW-0812">Transmembrane</keyword>
<reference evidence="3 4" key="1">
    <citation type="submission" date="2024-09" db="EMBL/GenBank/DDBJ databases">
        <authorList>
            <person name="Sun Q."/>
            <person name="Mori K."/>
        </authorList>
    </citation>
    <scope>NUCLEOTIDE SEQUENCE [LARGE SCALE GENOMIC DNA]</scope>
    <source>
        <strain evidence="3 4">TBRC 3947</strain>
    </source>
</reference>